<dbReference type="EMBL" id="JAIWIU010000224">
    <property type="protein sequence ID" value="MCA2018965.1"/>
    <property type="molecule type" value="Genomic_DNA"/>
</dbReference>
<organism evidence="3 4">
    <name type="scientific">Vibrio tritonius</name>
    <dbReference type="NCBI Taxonomy" id="1435069"/>
    <lineage>
        <taxon>Bacteria</taxon>
        <taxon>Pseudomonadati</taxon>
        <taxon>Pseudomonadota</taxon>
        <taxon>Gammaproteobacteria</taxon>
        <taxon>Vibrionales</taxon>
        <taxon>Vibrionaceae</taxon>
        <taxon>Vibrio</taxon>
    </lineage>
</organism>
<protein>
    <submittedName>
        <fullName evidence="3">Glycine betaine/L-proline ABC transporter substrate-binding protein ProX</fullName>
    </submittedName>
</protein>
<dbReference type="RefSeq" id="WP_225252238.1">
    <property type="nucleotide sequence ID" value="NZ_JAIWIU010000224.1"/>
</dbReference>
<dbReference type="Proteomes" id="UP001199044">
    <property type="component" value="Unassembled WGS sequence"/>
</dbReference>
<evidence type="ECO:0000313" key="4">
    <source>
        <dbReference type="Proteomes" id="UP001199044"/>
    </source>
</evidence>
<sequence>MSLIRKITLTATMGLGAISACVIAAPLPGEGITVQPLQSTTPEETFQTLIVNKAMQALGYNVLPTKEVDYNVAYTSIAAGDATYMAVNWAPLHNDKYQKAGGDKRFYRKGDLVTGAAQGYLIDKKTADKYHITNIEQLRDPKLAQLFDTDGDGKANLTGCNPGWGCESVIEHQLDAYHLRDTVTHDQGKYSAIIANTISLYKKGKPILYYTWTPYWVSGVLVPGKDVVWLEVPFSSLPGSRKNADTTLPNGKNFGFQMNSEKIAANKEFAENNPAAAKLFSIMKIDINDISAENQMMAQGRGSARDIEAHADAWIKTHQKQFDQWIAIAKQAAKQSS</sequence>
<dbReference type="Gene3D" id="3.40.190.10">
    <property type="entry name" value="Periplasmic binding protein-like II"/>
    <property type="match status" value="1"/>
</dbReference>
<dbReference type="PROSITE" id="PS51257">
    <property type="entry name" value="PROKAR_LIPOPROTEIN"/>
    <property type="match status" value="1"/>
</dbReference>
<comment type="caution">
    <text evidence="3">The sequence shown here is derived from an EMBL/GenBank/DDBJ whole genome shotgun (WGS) entry which is preliminary data.</text>
</comment>
<feature type="domain" description="ABC-type glycine betaine transport system substrate-binding" evidence="2">
    <location>
        <begin position="40"/>
        <end position="316"/>
    </location>
</feature>
<evidence type="ECO:0000313" key="3">
    <source>
        <dbReference type="EMBL" id="MCA2018965.1"/>
    </source>
</evidence>
<accession>A0ABS7YXA9</accession>
<dbReference type="NCBIfam" id="NF008334">
    <property type="entry name" value="PRK11119.1"/>
    <property type="match status" value="1"/>
</dbReference>
<evidence type="ECO:0000256" key="1">
    <source>
        <dbReference type="SAM" id="SignalP"/>
    </source>
</evidence>
<gene>
    <name evidence="3" type="primary">proX</name>
    <name evidence="3" type="ORF">LDJ79_22825</name>
</gene>
<feature type="signal peptide" evidence="1">
    <location>
        <begin position="1"/>
        <end position="24"/>
    </location>
</feature>
<keyword evidence="4" id="KW-1185">Reference proteome</keyword>
<dbReference type="SUPFAM" id="SSF53850">
    <property type="entry name" value="Periplasmic binding protein-like II"/>
    <property type="match status" value="1"/>
</dbReference>
<dbReference type="InterPro" id="IPR007210">
    <property type="entry name" value="ABC_Gly_betaine_transp_sub-bd"/>
</dbReference>
<reference evidence="4" key="1">
    <citation type="submission" date="2023-07" db="EMBL/GenBank/DDBJ databases">
        <title>Molecular identification of indigenous halophilic bacteria isolated from red sea cost, biodegradation of synthetic dyes and assessment of degraded metabolite toxicity.</title>
        <authorList>
            <person name="Chaieb K."/>
            <person name="Altayb H.N."/>
        </authorList>
    </citation>
    <scope>NUCLEOTIDE SEQUENCE [LARGE SCALE GENOMIC DNA]</scope>
    <source>
        <strain evidence="4">K20</strain>
    </source>
</reference>
<keyword evidence="1" id="KW-0732">Signal</keyword>
<name>A0ABS7YXA9_9VIBR</name>
<dbReference type="CDD" id="cd13638">
    <property type="entry name" value="PBP2_EcProx_like"/>
    <property type="match status" value="1"/>
</dbReference>
<feature type="chain" id="PRO_5045168587" evidence="1">
    <location>
        <begin position="25"/>
        <end position="337"/>
    </location>
</feature>
<proteinExistence type="predicted"/>
<dbReference type="Gene3D" id="3.40.190.100">
    <property type="entry name" value="Glycine betaine-binding periplasmic protein, domain 2"/>
    <property type="match status" value="1"/>
</dbReference>
<evidence type="ECO:0000259" key="2">
    <source>
        <dbReference type="Pfam" id="PF04069"/>
    </source>
</evidence>
<dbReference type="Pfam" id="PF04069">
    <property type="entry name" value="OpuAC"/>
    <property type="match status" value="1"/>
</dbReference>